<dbReference type="InterPro" id="IPR027417">
    <property type="entry name" value="P-loop_NTPase"/>
</dbReference>
<dbReference type="EC" id="3.1.1.47" evidence="1"/>
<dbReference type="SMART" id="SM00175">
    <property type="entry name" value="RAB"/>
    <property type="match status" value="1"/>
</dbReference>
<feature type="region of interest" description="Disordered" evidence="5">
    <location>
        <begin position="815"/>
        <end position="837"/>
    </location>
</feature>
<dbReference type="SMART" id="SM00173">
    <property type="entry name" value="RAS"/>
    <property type="match status" value="1"/>
</dbReference>
<dbReference type="SUPFAM" id="SSF52540">
    <property type="entry name" value="P-loop containing nucleoside triphosphate hydrolases"/>
    <property type="match status" value="1"/>
</dbReference>
<feature type="compositionally biased region" description="Polar residues" evidence="5">
    <location>
        <begin position="826"/>
        <end position="837"/>
    </location>
</feature>
<protein>
    <recommendedName>
        <fullName evidence="1">1-alkyl-2-acetylglycerophosphocholine esterase</fullName>
        <ecNumber evidence="1">3.1.1.47</ecNumber>
    </recommendedName>
</protein>
<evidence type="ECO:0000256" key="4">
    <source>
        <dbReference type="ARBA" id="ARBA00023098"/>
    </source>
</evidence>
<evidence type="ECO:0000256" key="2">
    <source>
        <dbReference type="ARBA" id="ARBA00022801"/>
    </source>
</evidence>
<keyword evidence="3" id="KW-0442">Lipid degradation</keyword>
<reference evidence="6 7" key="1">
    <citation type="submission" date="2015-07" db="EMBL/GenBank/DDBJ databases">
        <title>Comparative genomics of the Sigatoka disease complex on banana suggests a link between parallel evolutionary changes in Pseudocercospora fijiensis and Pseudocercospora eumusae and increased virulence on the banana host.</title>
        <authorList>
            <person name="Chang T.-C."/>
            <person name="Salvucci A."/>
            <person name="Crous P.W."/>
            <person name="Stergiopoulos I."/>
        </authorList>
    </citation>
    <scope>NUCLEOTIDE SEQUENCE [LARGE SCALE GENOMIC DNA]</scope>
    <source>
        <strain evidence="6 7">CBS 114824</strain>
    </source>
</reference>
<feature type="compositionally biased region" description="Low complexity" evidence="5">
    <location>
        <begin position="609"/>
        <end position="619"/>
    </location>
</feature>
<evidence type="ECO:0000256" key="5">
    <source>
        <dbReference type="SAM" id="MobiDB-lite"/>
    </source>
</evidence>
<dbReference type="NCBIfam" id="TIGR00231">
    <property type="entry name" value="small_GTP"/>
    <property type="match status" value="1"/>
</dbReference>
<evidence type="ECO:0000313" key="6">
    <source>
        <dbReference type="EMBL" id="KXS96485.1"/>
    </source>
</evidence>
<keyword evidence="2" id="KW-0378">Hydrolase</keyword>
<dbReference type="GO" id="GO:0016042">
    <property type="term" value="P:lipid catabolic process"/>
    <property type="evidence" value="ECO:0007669"/>
    <property type="project" value="UniProtKB-KW"/>
</dbReference>
<keyword evidence="7" id="KW-1185">Reference proteome</keyword>
<evidence type="ECO:0000313" key="7">
    <source>
        <dbReference type="Proteomes" id="UP000070133"/>
    </source>
</evidence>
<dbReference type="PANTHER" id="PTHR10272:SF7">
    <property type="entry name" value="PHOSPHOLIPASE-RELATED"/>
    <property type="match status" value="1"/>
</dbReference>
<sequence>MSSLLSGWNPIVSFPSYHGPYEVGTVDVEIPVADLPSPSQAPERAAPTISFRIFYPCEKPKDGEASRPVRWIPQPQRATIRAFASFIGVKNPRLANLISFMPQQLYWITLPAHRNAKLLDPPTSSGRWPVTVFSHGLAGSRNAYSYVCGDLASQGMIVIALDHRDGSSPIQYVRETASSEAHIVNPTKISHEPSQEVYEARDRQLRIRTWEISTAYEALVKIDAGQRLENLDINASTKRKERVEVLDQFDGMLDIHRAGKVTWAGHSFGAATTVQLLKSIFYAQDRPANADKPIIVPNADAAIAHQIMPESPMLLLDMWCLPLKSPDQAWLWDKPLPSYAVGGPAGSNVLSVLSEAFYNWDDNTSINKHIVAPPTLSRRPSTAPRLTRERGCLLPDWARLRDPSPSRDSGYASETSRSPMRSLTRQRSRASGLTTPSQAAPSHLRGAVSSCDLLAVDANKEKPVKTEGPHTFFVKQSQHFNQSDFGLLFPWIAKKVTKAEDPEMIMALNNRAMAQVLRESGIEVAGEHDPEILAKDGDVYKWVNIPIEDEPGSPAAIQRITRKLSIISSKSYPSPRDGMTMGMKTEAQPSPKASHATPPHPTMPRKRATSTTSNTTATSGRDVPPSPYHGPQEMGSMYDYLAKIILLGPSGCGKSCLLHRFVKNEWRVLSSQTIGVEFASRIVKIGDNSSSSSSSVSRKRGRGEVGSRRKRIKLQLWDTAGTERFRSVSRSYYRGAAGAILVYDVTNQRSFAELNTFLNDARSLGSPQLTVVLAGNKADLVEEPELAVAEAQQQQQQQGTSFLDDDVFGSSITSTRTGTGTGTLGQHNNPGLGTQQRATVSSDGRAVSQSTAANWASQHRIPAAVEVSALSGDNVEEVFNKLARIILTKIEIGEIDPDDPMSGIQYGDADFYRYDDGGSSIKSGGLTSDGYGGSTRQRRNKSGWGDVFRLGRPGSSGGGEIPEIIRLDTVAWIQIFTFAIAERCKAFLSHVKADAFAASTIRSDAVAAAGALRPDLRRDLRLEAKLTKGATAVSRMSRRFKWTPCGLFGQYLDGSPYQKPHTIIITIDSHSEFEHPPTVLLRVNRATRSKILRAFYKITRFLFASVPPGDVSSKPDAMSSKFER</sequence>
<dbReference type="PROSITE" id="PS51421">
    <property type="entry name" value="RAS"/>
    <property type="match status" value="1"/>
</dbReference>
<comment type="caution">
    <text evidence="6">The sequence shown here is derived from an EMBL/GenBank/DDBJ whole genome shotgun (WGS) entry which is preliminary data.</text>
</comment>
<dbReference type="Proteomes" id="UP000070133">
    <property type="component" value="Unassembled WGS sequence"/>
</dbReference>
<dbReference type="PANTHER" id="PTHR10272">
    <property type="entry name" value="PLATELET-ACTIVATING FACTOR ACETYLHYDROLASE"/>
    <property type="match status" value="1"/>
</dbReference>
<dbReference type="FunFam" id="3.40.50.300:FF:001447">
    <property type="entry name" value="Ras-related protein Rab-1B"/>
    <property type="match status" value="1"/>
</dbReference>
<keyword evidence="4" id="KW-0443">Lipid metabolism</keyword>
<evidence type="ECO:0000256" key="3">
    <source>
        <dbReference type="ARBA" id="ARBA00022963"/>
    </source>
</evidence>
<organism evidence="6 7">
    <name type="scientific">Pseudocercospora eumusae</name>
    <dbReference type="NCBI Taxonomy" id="321146"/>
    <lineage>
        <taxon>Eukaryota</taxon>
        <taxon>Fungi</taxon>
        <taxon>Dikarya</taxon>
        <taxon>Ascomycota</taxon>
        <taxon>Pezizomycotina</taxon>
        <taxon>Dothideomycetes</taxon>
        <taxon>Dothideomycetidae</taxon>
        <taxon>Mycosphaerellales</taxon>
        <taxon>Mycosphaerellaceae</taxon>
        <taxon>Pseudocercospora</taxon>
    </lineage>
</organism>
<dbReference type="OrthoDB" id="2363873at2759"/>
<dbReference type="PRINTS" id="PR00449">
    <property type="entry name" value="RASTRNSFRMNG"/>
</dbReference>
<evidence type="ECO:0000256" key="1">
    <source>
        <dbReference type="ARBA" id="ARBA00013201"/>
    </source>
</evidence>
<dbReference type="GO" id="GO:0003847">
    <property type="term" value="F:1-alkyl-2-acetylglycerophosphocholine esterase activity"/>
    <property type="evidence" value="ECO:0007669"/>
    <property type="project" value="UniProtKB-EC"/>
</dbReference>
<dbReference type="SMART" id="SM00174">
    <property type="entry name" value="RHO"/>
    <property type="match status" value="1"/>
</dbReference>
<dbReference type="AlphaFoldDB" id="A0A139H1Y9"/>
<dbReference type="GO" id="GO:0003924">
    <property type="term" value="F:GTPase activity"/>
    <property type="evidence" value="ECO:0007669"/>
    <property type="project" value="InterPro"/>
</dbReference>
<gene>
    <name evidence="6" type="ORF">AC578_6301</name>
</gene>
<dbReference type="STRING" id="321146.A0A139H1Y9"/>
<feature type="compositionally biased region" description="Polar residues" evidence="5">
    <location>
        <begin position="412"/>
        <end position="440"/>
    </location>
</feature>
<feature type="region of interest" description="Disordered" evidence="5">
    <location>
        <begin position="686"/>
        <end position="707"/>
    </location>
</feature>
<dbReference type="CDD" id="cd00154">
    <property type="entry name" value="Rab"/>
    <property type="match status" value="1"/>
</dbReference>
<dbReference type="Gene3D" id="3.40.50.300">
    <property type="entry name" value="P-loop containing nucleotide triphosphate hydrolases"/>
    <property type="match status" value="2"/>
</dbReference>
<dbReference type="Pfam" id="PF00071">
    <property type="entry name" value="Ras"/>
    <property type="match status" value="1"/>
</dbReference>
<dbReference type="Pfam" id="PF03403">
    <property type="entry name" value="PAF-AH_p_II"/>
    <property type="match status" value="1"/>
</dbReference>
<dbReference type="SUPFAM" id="SSF53474">
    <property type="entry name" value="alpha/beta-Hydrolases"/>
    <property type="match status" value="1"/>
</dbReference>
<dbReference type="InterPro" id="IPR005225">
    <property type="entry name" value="Small_GTP-bd"/>
</dbReference>
<dbReference type="Gene3D" id="3.40.50.1820">
    <property type="entry name" value="alpha/beta hydrolase"/>
    <property type="match status" value="1"/>
</dbReference>
<dbReference type="EMBL" id="LFZN01000173">
    <property type="protein sequence ID" value="KXS96485.1"/>
    <property type="molecule type" value="Genomic_DNA"/>
</dbReference>
<feature type="region of interest" description="Disordered" evidence="5">
    <location>
        <begin position="397"/>
        <end position="444"/>
    </location>
</feature>
<feature type="region of interest" description="Disordered" evidence="5">
    <location>
        <begin position="568"/>
        <end position="631"/>
    </location>
</feature>
<dbReference type="PROSITE" id="PS51419">
    <property type="entry name" value="RAB"/>
    <property type="match status" value="1"/>
</dbReference>
<name>A0A139H1Y9_9PEZI</name>
<dbReference type="GO" id="GO:0005525">
    <property type="term" value="F:GTP binding"/>
    <property type="evidence" value="ECO:0007669"/>
    <property type="project" value="InterPro"/>
</dbReference>
<accession>A0A139H1Y9</accession>
<dbReference type="InterPro" id="IPR001806">
    <property type="entry name" value="Small_GTPase"/>
</dbReference>
<proteinExistence type="predicted"/>
<dbReference type="InterPro" id="IPR029058">
    <property type="entry name" value="AB_hydrolase_fold"/>
</dbReference>